<dbReference type="RefSeq" id="WP_311761460.1">
    <property type="nucleotide sequence ID" value="NZ_JAVRQI010000021.1"/>
</dbReference>
<proteinExistence type="predicted"/>
<keyword evidence="2" id="KW-1185">Reference proteome</keyword>
<gene>
    <name evidence="1" type="ORF">RM190_21095</name>
</gene>
<reference evidence="2" key="1">
    <citation type="submission" date="2023-07" db="EMBL/GenBank/DDBJ databases">
        <title>Characterization of two Paracoccaceae strains isolated from Phycosphere and proposal of Xinfangfangia lacusdiani sp. nov.</title>
        <authorList>
            <person name="Deng Y."/>
            <person name="Zhang Y.Q."/>
        </authorList>
    </citation>
    <scope>NUCLEOTIDE SEQUENCE [LARGE SCALE GENOMIC DNA]</scope>
    <source>
        <strain evidence="2">CPCC 101403</strain>
    </source>
</reference>
<dbReference type="Proteomes" id="UP001251085">
    <property type="component" value="Unassembled WGS sequence"/>
</dbReference>
<name>A0ABU3EJW7_9RHOB</name>
<accession>A0ABU3EJW7</accession>
<dbReference type="EMBL" id="JAVRQI010000021">
    <property type="protein sequence ID" value="MDT1064371.1"/>
    <property type="molecule type" value="Genomic_DNA"/>
</dbReference>
<evidence type="ECO:0000313" key="2">
    <source>
        <dbReference type="Proteomes" id="UP001251085"/>
    </source>
</evidence>
<protein>
    <submittedName>
        <fullName evidence="1">Uncharacterized protein</fullName>
    </submittedName>
</protein>
<organism evidence="1 2">
    <name type="scientific">Paracoccus broussonetiae</name>
    <dbReference type="NCBI Taxonomy" id="3075834"/>
    <lineage>
        <taxon>Bacteria</taxon>
        <taxon>Pseudomonadati</taxon>
        <taxon>Pseudomonadota</taxon>
        <taxon>Alphaproteobacteria</taxon>
        <taxon>Rhodobacterales</taxon>
        <taxon>Paracoccaceae</taxon>
        <taxon>Paracoccus</taxon>
    </lineage>
</organism>
<comment type="caution">
    <text evidence="1">The sequence shown here is derived from an EMBL/GenBank/DDBJ whole genome shotgun (WGS) entry which is preliminary data.</text>
</comment>
<evidence type="ECO:0000313" key="1">
    <source>
        <dbReference type="EMBL" id="MDT1064371.1"/>
    </source>
</evidence>
<sequence>MPANATTVPDLTPLPGQSDADIEAWIKWKYPAGPDSKTARTYAGELYRTRPSRDDDPKGESEWYGLLTDGQRKILAESKQQKDADPVVKAARKAARKADPEYQRQLVQKRVEYATKIQDEEGRHVRAYRKGVMADTKKSERKARNEQRRARIREALSLRRNPFDVYKFDGCDVSAETDLRNTINHIVCRQLLKNGEFDPQCDPVIDAEIVPLADDIDLSDEEMNKMIAGAVETLRTAGAIRRSGGKVFLHRDIEKAHDDLEMSSNPFFAMF</sequence>